<dbReference type="GO" id="GO:0015031">
    <property type="term" value="P:protein transport"/>
    <property type="evidence" value="ECO:0007669"/>
    <property type="project" value="UniProtKB-KW"/>
</dbReference>
<feature type="compositionally biased region" description="Acidic residues" evidence="7">
    <location>
        <begin position="695"/>
        <end position="717"/>
    </location>
</feature>
<feature type="domain" description="SDA1 C-terminal" evidence="10">
    <location>
        <begin position="882"/>
        <end position="928"/>
    </location>
</feature>
<feature type="region of interest" description="Disordered" evidence="7">
    <location>
        <begin position="859"/>
        <end position="931"/>
    </location>
</feature>
<feature type="domain" description="SDA1 middle" evidence="8">
    <location>
        <begin position="721"/>
        <end position="862"/>
    </location>
</feature>
<reference evidence="11" key="1">
    <citation type="submission" date="2020-11" db="EMBL/GenBank/DDBJ databases">
        <authorList>
            <person name="Koelle M."/>
            <person name="Horta M.A.C."/>
            <person name="Nowrousian M."/>
            <person name="Ohm R.A."/>
            <person name="Benz P."/>
            <person name="Pilgard A."/>
        </authorList>
    </citation>
    <scope>NUCLEOTIDE SEQUENCE</scope>
    <source>
        <strain evidence="11">FPRL280</strain>
    </source>
</reference>
<organism evidence="11 12">
    <name type="scientific">Rhodonia placenta</name>
    <dbReference type="NCBI Taxonomy" id="104341"/>
    <lineage>
        <taxon>Eukaryota</taxon>
        <taxon>Fungi</taxon>
        <taxon>Dikarya</taxon>
        <taxon>Basidiomycota</taxon>
        <taxon>Agaricomycotina</taxon>
        <taxon>Agaricomycetes</taxon>
        <taxon>Polyporales</taxon>
        <taxon>Adustoporiaceae</taxon>
        <taxon>Rhodonia</taxon>
    </lineage>
</organism>
<evidence type="ECO:0000256" key="1">
    <source>
        <dbReference type="ARBA" id="ARBA00004123"/>
    </source>
</evidence>
<gene>
    <name evidence="11" type="ORF">IEO21_08120</name>
</gene>
<feature type="domain" description="SDA1 N-terminal" evidence="9">
    <location>
        <begin position="228"/>
        <end position="338"/>
    </location>
</feature>
<evidence type="ECO:0008006" key="13">
    <source>
        <dbReference type="Google" id="ProtNLM"/>
    </source>
</evidence>
<evidence type="ECO:0000256" key="3">
    <source>
        <dbReference type="ARBA" id="ARBA00022448"/>
    </source>
</evidence>
<feature type="compositionally biased region" description="Basic and acidic residues" evidence="7">
    <location>
        <begin position="859"/>
        <end position="870"/>
    </location>
</feature>
<evidence type="ECO:0000256" key="5">
    <source>
        <dbReference type="ARBA" id="ARBA00022927"/>
    </source>
</evidence>
<evidence type="ECO:0000256" key="6">
    <source>
        <dbReference type="ARBA" id="ARBA00023242"/>
    </source>
</evidence>
<comment type="caution">
    <text evidence="11">The sequence shown here is derived from an EMBL/GenBank/DDBJ whole genome shotgun (WGS) entry which is preliminary data.</text>
</comment>
<accession>A0A8H7TZP7</accession>
<evidence type="ECO:0000259" key="10">
    <source>
        <dbReference type="Pfam" id="PF21638"/>
    </source>
</evidence>
<feature type="compositionally biased region" description="Low complexity" evidence="7">
    <location>
        <begin position="113"/>
        <end position="122"/>
    </location>
</feature>
<reference evidence="11" key="2">
    <citation type="journal article" name="Front. Microbiol.">
        <title>Degradative Capacity of Two Strains of Rhodonia placenta: From Phenotype to Genotype.</title>
        <authorList>
            <person name="Kolle M."/>
            <person name="Horta M.A.C."/>
            <person name="Nowrousian M."/>
            <person name="Ohm R.A."/>
            <person name="Benz J.P."/>
            <person name="Pilgard A."/>
        </authorList>
    </citation>
    <scope>NUCLEOTIDE SEQUENCE</scope>
    <source>
        <strain evidence="11">FPRL280</strain>
    </source>
</reference>
<keyword evidence="3" id="KW-0813">Transport</keyword>
<feature type="region of interest" description="Disordered" evidence="7">
    <location>
        <begin position="1"/>
        <end position="148"/>
    </location>
</feature>
<dbReference type="AlphaFoldDB" id="A0A8H7TZP7"/>
<evidence type="ECO:0000256" key="4">
    <source>
        <dbReference type="ARBA" id="ARBA00022517"/>
    </source>
</evidence>
<feature type="region of interest" description="Disordered" evidence="7">
    <location>
        <begin position="416"/>
        <end position="450"/>
    </location>
</feature>
<evidence type="ECO:0000256" key="2">
    <source>
        <dbReference type="ARBA" id="ARBA00005783"/>
    </source>
</evidence>
<name>A0A8H7TZP7_9APHY</name>
<dbReference type="GO" id="GO:0005730">
    <property type="term" value="C:nucleolus"/>
    <property type="evidence" value="ECO:0007669"/>
    <property type="project" value="TreeGrafter"/>
</dbReference>
<keyword evidence="6" id="KW-0539">Nucleus</keyword>
<feature type="domain" description="SDA1 N-terminal" evidence="9">
    <location>
        <begin position="365"/>
        <end position="617"/>
    </location>
</feature>
<dbReference type="Pfam" id="PF08158">
    <property type="entry name" value="SDA1_HEAT"/>
    <property type="match status" value="2"/>
</dbReference>
<feature type="compositionally biased region" description="Basic and acidic residues" evidence="7">
    <location>
        <begin position="911"/>
        <end position="931"/>
    </location>
</feature>
<dbReference type="PANTHER" id="PTHR12730">
    <property type="entry name" value="HSDA/SDA1-RELATED"/>
    <property type="match status" value="1"/>
</dbReference>
<dbReference type="Pfam" id="PF21638">
    <property type="entry name" value="SDA1_C"/>
    <property type="match status" value="1"/>
</dbReference>
<dbReference type="InterPro" id="IPR012977">
    <property type="entry name" value="SDA1_N"/>
</dbReference>
<feature type="compositionally biased region" description="Basic and acidic residues" evidence="7">
    <location>
        <begin position="1"/>
        <end position="91"/>
    </location>
</feature>
<dbReference type="EMBL" id="JADOXO010000266">
    <property type="protein sequence ID" value="KAF9807683.1"/>
    <property type="molecule type" value="Genomic_DNA"/>
</dbReference>
<evidence type="ECO:0000313" key="11">
    <source>
        <dbReference type="EMBL" id="KAF9807683.1"/>
    </source>
</evidence>
<dbReference type="GO" id="GO:0042273">
    <property type="term" value="P:ribosomal large subunit biogenesis"/>
    <property type="evidence" value="ECO:0007669"/>
    <property type="project" value="InterPro"/>
</dbReference>
<protein>
    <recommendedName>
        <fullName evidence="13">Protein SDA1</fullName>
    </recommendedName>
</protein>
<comment type="subcellular location">
    <subcellularLocation>
        <location evidence="1">Nucleus</location>
    </subcellularLocation>
</comment>
<sequence length="931" mass="103613">MIRIREQNEKIKQRRADVQADEDAFKKTQEAERVKAAKTKKVQENIDRTREQNARRKMEKIQTREWDSGKPARDWKPVKSPDDGEDADKAPRQSIGIRGVSRGGRGRGRGRAQRTSAEASAETSEEPKVAEEAQPPPETQAADDWTVGAVPDCTARGRRTETLSVTSTMGRGVLLTSNLPQLQNLIKRDPAAYKEEFLQQWNHYNSIRQIFQISPDEQAQHFRELVTFIAQVAQCYPKETAEFPSHLSTLLLENYGTLSPDTRKSLVQNLVMLRNKDVITSIVLLKTLFPLLPRTTSTTLRALIRKTILSDIRTANLRTKNYKLNRAVQAMLFGMVERGMDAEVVGDKGKLRAASGTPAQNATQNGGEAMWAIVLTKELWKKGIWNDAKTVSIVALGCFHPVTKVQSASLHFFLGSDEENDDSDDEEEDEPDVKGLKHRREINKKTRSGEKKIRRTLKSFKSKQNRKADAFTPNFPAIQLLNDPQTFGEKLYDNLNRYDKRFSLDHKILLMQLLARVMGAHKLCVLGFYTYIMKYLTYHQLRIPAILVALAQSVHDLTPPDALTPVVRKLAQEFVHPGVGSEVIAAGMNAIREVCRRQPWAMEEDLLGDLVEYQKSRDKAVTAAARGLLQLFREVNPGMLKRRQRGKEASMTMAGGNQPLPFGHSTDAAVDIEGLVLLEDHLKALRAEEGIASGDENEDDEAAWEGWDVESSEDSDDSGGWMDVESDGEDLEISDSEDEGGKRPAKGKGKADVDADAESTQDPTPVEEAAASRISSLATTKILTPADFAMINDLRIQAASQAVERGAGSGAKRKLAALEAKKKALSQSGNIEDTFVSENDILGPRKKAKADYAERMASIEKGREGREKFASLKGKKSKAAPSSSTNREKARNKPIMMIIASGAVRSKKKASLRDKQQKLRAHIDRAKKSHH</sequence>
<dbReference type="Pfam" id="PF05285">
    <property type="entry name" value="SDA1_dom"/>
    <property type="match status" value="1"/>
</dbReference>
<feature type="compositionally biased region" description="Acidic residues" evidence="7">
    <location>
        <begin position="724"/>
        <end position="738"/>
    </location>
</feature>
<dbReference type="GO" id="GO:0000055">
    <property type="term" value="P:ribosomal large subunit export from nucleus"/>
    <property type="evidence" value="ECO:0007669"/>
    <property type="project" value="InterPro"/>
</dbReference>
<feature type="compositionally biased region" description="Acidic residues" evidence="7">
    <location>
        <begin position="416"/>
        <end position="431"/>
    </location>
</feature>
<keyword evidence="4" id="KW-0690">Ribosome biogenesis</keyword>
<dbReference type="PANTHER" id="PTHR12730:SF0">
    <property type="entry name" value="PROTEIN SDA1 HOMOLOG"/>
    <property type="match status" value="1"/>
</dbReference>
<feature type="region of interest" description="Disordered" evidence="7">
    <location>
        <begin position="689"/>
        <end position="769"/>
    </location>
</feature>
<evidence type="ECO:0000259" key="9">
    <source>
        <dbReference type="Pfam" id="PF08158"/>
    </source>
</evidence>
<proteinExistence type="inferred from homology"/>
<comment type="similarity">
    <text evidence="2">Belongs to the SDA1 family.</text>
</comment>
<dbReference type="Proteomes" id="UP000639403">
    <property type="component" value="Unassembled WGS sequence"/>
</dbReference>
<dbReference type="InterPro" id="IPR027312">
    <property type="entry name" value="Sda1"/>
</dbReference>
<evidence type="ECO:0000259" key="8">
    <source>
        <dbReference type="Pfam" id="PF05285"/>
    </source>
</evidence>
<keyword evidence="5" id="KW-0653">Protein transport</keyword>
<evidence type="ECO:0000256" key="7">
    <source>
        <dbReference type="SAM" id="MobiDB-lite"/>
    </source>
</evidence>
<evidence type="ECO:0000313" key="12">
    <source>
        <dbReference type="Proteomes" id="UP000639403"/>
    </source>
</evidence>
<dbReference type="InterPro" id="IPR048292">
    <property type="entry name" value="SDA1_C"/>
</dbReference>
<dbReference type="InterPro" id="IPR007949">
    <property type="entry name" value="SDA1_MD"/>
</dbReference>